<dbReference type="AlphaFoldDB" id="A0A4Y7LRB2"/>
<dbReference type="InterPro" id="IPR006671">
    <property type="entry name" value="Cyclin_N"/>
</dbReference>
<dbReference type="GO" id="GO:0006351">
    <property type="term" value="P:DNA-templated transcription"/>
    <property type="evidence" value="ECO:0007669"/>
    <property type="project" value="InterPro"/>
</dbReference>
<dbReference type="CDD" id="cd20524">
    <property type="entry name" value="CYCLIN_CCNH_rpt1"/>
    <property type="match status" value="1"/>
</dbReference>
<evidence type="ECO:0000256" key="1">
    <source>
        <dbReference type="ARBA" id="ARBA00008638"/>
    </source>
</evidence>
<dbReference type="Pfam" id="PF16899">
    <property type="entry name" value="Cyclin_C_2"/>
    <property type="match status" value="1"/>
</dbReference>
<dbReference type="InterPro" id="IPR013763">
    <property type="entry name" value="Cyclin-like_dom"/>
</dbReference>
<dbReference type="InterPro" id="IPR027081">
    <property type="entry name" value="CyclinH/Ccl1"/>
</dbReference>
<dbReference type="Gene3D" id="1.10.472.10">
    <property type="entry name" value="Cyclin-like"/>
    <property type="match status" value="2"/>
</dbReference>
<dbReference type="EMBL" id="LR000244">
    <property type="protein sequence ID" value="SVE69863.1"/>
    <property type="molecule type" value="mRNA"/>
</dbReference>
<evidence type="ECO:0000256" key="7">
    <source>
        <dbReference type="RuleBase" id="RU000383"/>
    </source>
</evidence>
<evidence type="ECO:0000256" key="5">
    <source>
        <dbReference type="ARBA" id="ARBA00025343"/>
    </source>
</evidence>
<organism evidence="9">
    <name type="scientific">Eubosmina coregoni</name>
    <dbReference type="NCBI Taxonomy" id="186181"/>
    <lineage>
        <taxon>Eukaryota</taxon>
        <taxon>Metazoa</taxon>
        <taxon>Ecdysozoa</taxon>
        <taxon>Arthropoda</taxon>
        <taxon>Crustacea</taxon>
        <taxon>Branchiopoda</taxon>
        <taxon>Diplostraca</taxon>
        <taxon>Cladocera</taxon>
        <taxon>Anomopoda</taxon>
        <taxon>Bosminidae</taxon>
        <taxon>Eubosmina</taxon>
    </lineage>
</organism>
<accession>A0A4Y7LRB2</accession>
<comment type="similarity">
    <text evidence="1">Belongs to the cyclin family. Cyclin C subfamily.</text>
</comment>
<name>A0A4Y7LRB2_9CRUS</name>
<dbReference type="GO" id="GO:0006357">
    <property type="term" value="P:regulation of transcription by RNA polymerase II"/>
    <property type="evidence" value="ECO:0007669"/>
    <property type="project" value="InterPro"/>
</dbReference>
<dbReference type="InterPro" id="IPR036915">
    <property type="entry name" value="Cyclin-like_sf"/>
</dbReference>
<comment type="subunit">
    <text evidence="6">Associates primarily with CDK7 and MAT1 to form the CAK complex. CAK can further associate with the core-TFIIH to form the TFIIH basal transcription factor.</text>
</comment>
<evidence type="ECO:0000256" key="3">
    <source>
        <dbReference type="ARBA" id="ARBA00023127"/>
    </source>
</evidence>
<dbReference type="InterPro" id="IPR043198">
    <property type="entry name" value="Cyclin/Ssn8"/>
</dbReference>
<evidence type="ECO:0000313" key="9">
    <source>
        <dbReference type="EMBL" id="SVE69863.1"/>
    </source>
</evidence>
<dbReference type="GO" id="GO:0070985">
    <property type="term" value="C:transcription factor TFIIK complex"/>
    <property type="evidence" value="ECO:0007669"/>
    <property type="project" value="InterPro"/>
</dbReference>
<protein>
    <recommendedName>
        <fullName evidence="2">Cyclin-H</fullName>
    </recommendedName>
</protein>
<dbReference type="PANTHER" id="PTHR10026">
    <property type="entry name" value="CYCLIN"/>
    <property type="match status" value="1"/>
</dbReference>
<keyword evidence="4" id="KW-0131">Cell cycle</keyword>
<dbReference type="FunFam" id="1.10.472.10:FF:000029">
    <property type="entry name" value="Cyclin h"/>
    <property type="match status" value="1"/>
</dbReference>
<dbReference type="CDD" id="cd20525">
    <property type="entry name" value="CYCLIN_CCNH_rpt2"/>
    <property type="match status" value="1"/>
</dbReference>
<evidence type="ECO:0000256" key="4">
    <source>
        <dbReference type="ARBA" id="ARBA00023306"/>
    </source>
</evidence>
<dbReference type="GO" id="GO:0016538">
    <property type="term" value="F:cyclin-dependent protein serine/threonine kinase regulator activity"/>
    <property type="evidence" value="ECO:0007669"/>
    <property type="project" value="InterPro"/>
</dbReference>
<comment type="function">
    <text evidence="5">Regulates CDK7, the catalytic subunit of the CDK-activating kinase (CAK) enzymatic complex. CAK activates the cyclin-associated kinases CDK1, CDK2, CDK4 and CDK6 by threonine phosphorylation. CAK complexed to the core-TFIIH basal transcription factor activates RNA polymerase II by serine phosphorylation of the repetitive C-terminal domain (CTD) of its large subunit (POLR2A), allowing its escape from the promoter and elongation of the transcripts. Involved in cell cycle control and in RNA transcription by RNA polymerase II. Its expression and activity are constant throughout the cell cycle.</text>
</comment>
<keyword evidence="3 7" id="KW-0195">Cyclin</keyword>
<reference evidence="9" key="1">
    <citation type="submission" date="2018-08" db="EMBL/GenBank/DDBJ databases">
        <authorList>
            <person name="Cornetti L."/>
        </authorList>
    </citation>
    <scope>NUCLEOTIDE SEQUENCE</scope>
    <source>
        <strain evidence="9">FI-BAL1-1</strain>
    </source>
</reference>
<proteinExistence type="evidence at transcript level"/>
<dbReference type="SMART" id="SM00385">
    <property type="entry name" value="CYCLIN"/>
    <property type="match status" value="1"/>
</dbReference>
<dbReference type="Pfam" id="PF00134">
    <property type="entry name" value="Cyclin_N"/>
    <property type="match status" value="1"/>
</dbReference>
<dbReference type="NCBIfam" id="TIGR00569">
    <property type="entry name" value="ccl1"/>
    <property type="match status" value="1"/>
</dbReference>
<evidence type="ECO:0000259" key="8">
    <source>
        <dbReference type="SMART" id="SM00385"/>
    </source>
</evidence>
<dbReference type="SUPFAM" id="SSF47954">
    <property type="entry name" value="Cyclin-like"/>
    <property type="match status" value="2"/>
</dbReference>
<gene>
    <name evidence="9" type="primary">EOG090X080D</name>
</gene>
<dbReference type="InterPro" id="IPR031658">
    <property type="entry name" value="Cyclin_C_2"/>
</dbReference>
<evidence type="ECO:0000256" key="2">
    <source>
        <dbReference type="ARBA" id="ARBA00019496"/>
    </source>
</evidence>
<sequence length="314" mass="36285">MFNTSTQCKNWMFENEVDINNCRTNVNANFISSRRKLLGEEIQNVDFLTSSEEKQLLLHYENTLKVFCQKFQPPMPRCVTGTALHYLKRFYVNNSVMEYPPKEILITCVYLACKVEEFNVSMNQFISNLNGDKERAAAIILNNELLLMQQLDYQLTIFNPFRPLEGLLIDMKTRFAGLREPEKLRPGIDEFLESVYFTEAVLIYSPSQIALAAIIYSASNAKENVDHYITDILFGKDSNLLGNLIKAVKEIRIMVRNVQMPHRDTVKLLENKLQLCCNPDNNSSSAAFKKRMKQSFEDEEMYEDGQYAKSSEQS</sequence>
<evidence type="ECO:0000256" key="6">
    <source>
        <dbReference type="ARBA" id="ARBA00026042"/>
    </source>
</evidence>
<feature type="domain" description="Cyclin-like" evidence="8">
    <location>
        <begin position="62"/>
        <end position="149"/>
    </location>
</feature>